<gene>
    <name evidence="1" type="ORF">QX249_13045</name>
</gene>
<dbReference type="RefSeq" id="WP_311020504.1">
    <property type="nucleotide sequence ID" value="NZ_JAUHGG010000003.1"/>
</dbReference>
<evidence type="ECO:0000313" key="1">
    <source>
        <dbReference type="EMBL" id="MDS1821593.1"/>
    </source>
</evidence>
<dbReference type="EMBL" id="JAUHGG010000003">
    <property type="protein sequence ID" value="MDS1821593.1"/>
    <property type="molecule type" value="Genomic_DNA"/>
</dbReference>
<reference evidence="1" key="1">
    <citation type="submission" date="2023-06" db="EMBL/GenBank/DDBJ databases">
        <title>Genomic Diversity of Vibrio spp. and Metagenomic Analysis of Pathogens in Florida Gulf Coastal Waters Following Hurricane Ian.</title>
        <authorList>
            <person name="Brumfield K.D."/>
        </authorList>
    </citation>
    <scope>NUCLEOTIDE SEQUENCE</scope>
    <source>
        <strain evidence="1">WBS2B-138</strain>
    </source>
</reference>
<name>A0AAW8Q542_VIBPH</name>
<accession>A0AAW8Q542</accession>
<protein>
    <submittedName>
        <fullName evidence="1">Uncharacterized protein</fullName>
    </submittedName>
</protein>
<dbReference type="AlphaFoldDB" id="A0AAW8Q542"/>
<comment type="caution">
    <text evidence="1">The sequence shown here is derived from an EMBL/GenBank/DDBJ whole genome shotgun (WGS) entry which is preliminary data.</text>
</comment>
<evidence type="ECO:0000313" key="2">
    <source>
        <dbReference type="Proteomes" id="UP001253193"/>
    </source>
</evidence>
<dbReference type="Proteomes" id="UP001253193">
    <property type="component" value="Unassembled WGS sequence"/>
</dbReference>
<organism evidence="1 2">
    <name type="scientific">Vibrio parahaemolyticus</name>
    <dbReference type="NCBI Taxonomy" id="670"/>
    <lineage>
        <taxon>Bacteria</taxon>
        <taxon>Pseudomonadati</taxon>
        <taxon>Pseudomonadota</taxon>
        <taxon>Gammaproteobacteria</taxon>
        <taxon>Vibrionales</taxon>
        <taxon>Vibrionaceae</taxon>
        <taxon>Vibrio</taxon>
    </lineage>
</organism>
<proteinExistence type="predicted"/>
<sequence>MYLGTSLEKLDEFYELGDFGEAVFTDSLNVAKDDSYRKELEGFTGMVLMARRIDLPTLTLVDRSEDGASFYVLNKPVHPSKFVAI</sequence>